<comment type="similarity">
    <text evidence="1">Belongs to the ABC transporter superfamily.</text>
</comment>
<accession>A0A3S0K1A9</accession>
<keyword evidence="2" id="KW-0813">Transport</keyword>
<feature type="compositionally biased region" description="Low complexity" evidence="8">
    <location>
        <begin position="1"/>
        <end position="19"/>
    </location>
</feature>
<feature type="compositionally biased region" description="Low complexity" evidence="8">
    <location>
        <begin position="269"/>
        <end position="280"/>
    </location>
</feature>
<evidence type="ECO:0000313" key="10">
    <source>
        <dbReference type="EMBL" id="RTR13807.1"/>
    </source>
</evidence>
<evidence type="ECO:0000256" key="6">
    <source>
        <dbReference type="ARBA" id="ARBA00022967"/>
    </source>
</evidence>
<dbReference type="InterPro" id="IPR003593">
    <property type="entry name" value="AAA+_ATPase"/>
</dbReference>
<evidence type="ECO:0000256" key="3">
    <source>
        <dbReference type="ARBA" id="ARBA00022475"/>
    </source>
</evidence>
<proteinExistence type="inferred from homology"/>
<feature type="domain" description="ABC transporter" evidence="9">
    <location>
        <begin position="28"/>
        <end position="242"/>
    </location>
</feature>
<keyword evidence="11" id="KW-1185">Reference proteome</keyword>
<dbReference type="Gene3D" id="3.40.50.300">
    <property type="entry name" value="P-loop containing nucleotide triphosphate hydrolases"/>
    <property type="match status" value="1"/>
</dbReference>
<dbReference type="PANTHER" id="PTHR42788:SF17">
    <property type="entry name" value="ALIPHATIC SULFONATES IMPORT ATP-BINDING PROTEIN SSUB"/>
    <property type="match status" value="1"/>
</dbReference>
<evidence type="ECO:0000256" key="1">
    <source>
        <dbReference type="ARBA" id="ARBA00005417"/>
    </source>
</evidence>
<protein>
    <submittedName>
        <fullName evidence="10">ABC transporter ATP-binding protein</fullName>
    </submittedName>
</protein>
<comment type="caution">
    <text evidence="10">The sequence shown here is derived from an EMBL/GenBank/DDBJ whole genome shotgun (WGS) entry which is preliminary data.</text>
</comment>
<feature type="region of interest" description="Disordered" evidence="8">
    <location>
        <begin position="1"/>
        <end position="24"/>
    </location>
</feature>
<dbReference type="RefSeq" id="WP_126620391.1">
    <property type="nucleotide sequence ID" value="NZ_JBHUCY010000067.1"/>
</dbReference>
<reference evidence="10 11" key="1">
    <citation type="submission" date="2018-12" db="EMBL/GenBank/DDBJ databases">
        <authorList>
            <person name="Yang Y."/>
        </authorList>
    </citation>
    <scope>NUCLEOTIDE SEQUENCE [LARGE SCALE GENOMIC DNA]</scope>
    <source>
        <strain evidence="10 11">L-25-5w-1</strain>
    </source>
</reference>
<evidence type="ECO:0000256" key="7">
    <source>
        <dbReference type="ARBA" id="ARBA00023136"/>
    </source>
</evidence>
<feature type="compositionally biased region" description="Low complexity" evidence="8">
    <location>
        <begin position="289"/>
        <end position="298"/>
    </location>
</feature>
<keyword evidence="4" id="KW-0547">Nucleotide-binding</keyword>
<dbReference type="OrthoDB" id="7336028at2"/>
<dbReference type="Proteomes" id="UP000277007">
    <property type="component" value="Unassembled WGS sequence"/>
</dbReference>
<dbReference type="PANTHER" id="PTHR42788">
    <property type="entry name" value="TAURINE IMPORT ATP-BINDING PROTEIN-RELATED"/>
    <property type="match status" value="1"/>
</dbReference>
<feature type="region of interest" description="Disordered" evidence="8">
    <location>
        <begin position="257"/>
        <end position="298"/>
    </location>
</feature>
<dbReference type="InterPro" id="IPR017871">
    <property type="entry name" value="ABC_transporter-like_CS"/>
</dbReference>
<dbReference type="GO" id="GO:0016887">
    <property type="term" value="F:ATP hydrolysis activity"/>
    <property type="evidence" value="ECO:0007669"/>
    <property type="project" value="InterPro"/>
</dbReference>
<dbReference type="InterPro" id="IPR003439">
    <property type="entry name" value="ABC_transporter-like_ATP-bd"/>
</dbReference>
<dbReference type="Pfam" id="PF00005">
    <property type="entry name" value="ABC_tran"/>
    <property type="match status" value="1"/>
</dbReference>
<evidence type="ECO:0000256" key="2">
    <source>
        <dbReference type="ARBA" id="ARBA00022448"/>
    </source>
</evidence>
<dbReference type="SUPFAM" id="SSF52540">
    <property type="entry name" value="P-loop containing nucleoside triphosphate hydrolases"/>
    <property type="match status" value="1"/>
</dbReference>
<dbReference type="PROSITE" id="PS00211">
    <property type="entry name" value="ABC_TRANSPORTER_1"/>
    <property type="match status" value="1"/>
</dbReference>
<dbReference type="PROSITE" id="PS50893">
    <property type="entry name" value="ABC_TRANSPORTER_2"/>
    <property type="match status" value="1"/>
</dbReference>
<dbReference type="AlphaFoldDB" id="A0A3S0K1A9"/>
<dbReference type="InterPro" id="IPR050166">
    <property type="entry name" value="ABC_transporter_ATP-bind"/>
</dbReference>
<name>A0A3S0K1A9_9PROT</name>
<evidence type="ECO:0000256" key="8">
    <source>
        <dbReference type="SAM" id="MobiDB-lite"/>
    </source>
</evidence>
<evidence type="ECO:0000259" key="9">
    <source>
        <dbReference type="PROSITE" id="PS50893"/>
    </source>
</evidence>
<evidence type="ECO:0000313" key="11">
    <source>
        <dbReference type="Proteomes" id="UP000277007"/>
    </source>
</evidence>
<dbReference type="SMART" id="SM00382">
    <property type="entry name" value="AAA"/>
    <property type="match status" value="1"/>
</dbReference>
<dbReference type="InterPro" id="IPR027417">
    <property type="entry name" value="P-loop_NTPase"/>
</dbReference>
<gene>
    <name evidence="10" type="ORF">EJ903_24360</name>
</gene>
<keyword evidence="6" id="KW-1278">Translocase</keyword>
<dbReference type="GO" id="GO:0005524">
    <property type="term" value="F:ATP binding"/>
    <property type="evidence" value="ECO:0007669"/>
    <property type="project" value="UniProtKB-KW"/>
</dbReference>
<organism evidence="10 11">
    <name type="scientific">Azospirillum griseum</name>
    <dbReference type="NCBI Taxonomy" id="2496639"/>
    <lineage>
        <taxon>Bacteria</taxon>
        <taxon>Pseudomonadati</taxon>
        <taxon>Pseudomonadota</taxon>
        <taxon>Alphaproteobacteria</taxon>
        <taxon>Rhodospirillales</taxon>
        <taxon>Azospirillaceae</taxon>
        <taxon>Azospirillum</taxon>
    </lineage>
</organism>
<dbReference type="EMBL" id="RXMA01000043">
    <property type="protein sequence ID" value="RTR13807.1"/>
    <property type="molecule type" value="Genomic_DNA"/>
</dbReference>
<keyword evidence="5 10" id="KW-0067">ATP-binding</keyword>
<evidence type="ECO:0000256" key="4">
    <source>
        <dbReference type="ARBA" id="ARBA00022741"/>
    </source>
</evidence>
<sequence>MSLTPTQTPTQVQAQAPTVSPSDAKPVVSVRGLVRNFGSGNVLDGLSLDLQPGSFTALLGRSGCGKSTLLRTLARLDPAPEGAVDLPEQRAVVFQEPRLVPWMRVLRNVTLGLRHPDAEQRGLAALAEVGLSHRARAWPLTLSGGEAQRAALARALVREPRLLLLDEPFAALDALTRLRMQGLVETLWRAHAPAVLLVTHDVDEALLLADRAVVMANGRIAADIPIPLARPRRHGDPGFIALRSRLLAELGVDEEHLAAREPQPAEPRTATGAAGTIGATPGPGGFGLPAGAAAAPSL</sequence>
<evidence type="ECO:0000256" key="5">
    <source>
        <dbReference type="ARBA" id="ARBA00022840"/>
    </source>
</evidence>
<keyword evidence="7" id="KW-0472">Membrane</keyword>
<keyword evidence="3" id="KW-1003">Cell membrane</keyword>